<dbReference type="KEGG" id="gtr:GLOTRDRAFT_132667"/>
<proteinExistence type="predicted"/>
<dbReference type="OrthoDB" id="1606438at2759"/>
<dbReference type="AlphaFoldDB" id="S7RC93"/>
<dbReference type="EMBL" id="KB469309">
    <property type="protein sequence ID" value="EPQ51855.1"/>
    <property type="molecule type" value="Genomic_DNA"/>
</dbReference>
<protein>
    <submittedName>
        <fullName evidence="1">Uncharacterized protein</fullName>
    </submittedName>
</protein>
<organism evidence="1 2">
    <name type="scientific">Gloeophyllum trabeum (strain ATCC 11539 / FP-39264 / Madison 617)</name>
    <name type="common">Brown rot fungus</name>
    <dbReference type="NCBI Taxonomy" id="670483"/>
    <lineage>
        <taxon>Eukaryota</taxon>
        <taxon>Fungi</taxon>
        <taxon>Dikarya</taxon>
        <taxon>Basidiomycota</taxon>
        <taxon>Agaricomycotina</taxon>
        <taxon>Agaricomycetes</taxon>
        <taxon>Gloeophyllales</taxon>
        <taxon>Gloeophyllaceae</taxon>
        <taxon>Gloeophyllum</taxon>
    </lineage>
</organism>
<sequence length="170" mass="18683">MSEISSLLDTLTSAIDVFKAKLARQQLPESSLTMSESHPIDEISYIPPPAMYEARRLAVASMLLLENPVEAVMNTVHASAEIQGVPLSAEIEDPDTFHETRCGGISTSGPRAKESLARRRERRYVPVPLPPYIPAHLCDCWSEDHSTNVLLITLCNGVYPVVRAQVVQGC</sequence>
<evidence type="ECO:0000313" key="1">
    <source>
        <dbReference type="EMBL" id="EPQ51855.1"/>
    </source>
</evidence>
<reference evidence="1 2" key="1">
    <citation type="journal article" date="2012" name="Science">
        <title>The Paleozoic origin of enzymatic lignin decomposition reconstructed from 31 fungal genomes.</title>
        <authorList>
            <person name="Floudas D."/>
            <person name="Binder M."/>
            <person name="Riley R."/>
            <person name="Barry K."/>
            <person name="Blanchette R.A."/>
            <person name="Henrissat B."/>
            <person name="Martinez A.T."/>
            <person name="Otillar R."/>
            <person name="Spatafora J.W."/>
            <person name="Yadav J.S."/>
            <person name="Aerts A."/>
            <person name="Benoit I."/>
            <person name="Boyd A."/>
            <person name="Carlson A."/>
            <person name="Copeland A."/>
            <person name="Coutinho P.M."/>
            <person name="de Vries R.P."/>
            <person name="Ferreira P."/>
            <person name="Findley K."/>
            <person name="Foster B."/>
            <person name="Gaskell J."/>
            <person name="Glotzer D."/>
            <person name="Gorecki P."/>
            <person name="Heitman J."/>
            <person name="Hesse C."/>
            <person name="Hori C."/>
            <person name="Igarashi K."/>
            <person name="Jurgens J.A."/>
            <person name="Kallen N."/>
            <person name="Kersten P."/>
            <person name="Kohler A."/>
            <person name="Kuees U."/>
            <person name="Kumar T.K.A."/>
            <person name="Kuo A."/>
            <person name="LaButti K."/>
            <person name="Larrondo L.F."/>
            <person name="Lindquist E."/>
            <person name="Ling A."/>
            <person name="Lombard V."/>
            <person name="Lucas S."/>
            <person name="Lundell T."/>
            <person name="Martin R."/>
            <person name="McLaughlin D.J."/>
            <person name="Morgenstern I."/>
            <person name="Morin E."/>
            <person name="Murat C."/>
            <person name="Nagy L.G."/>
            <person name="Nolan M."/>
            <person name="Ohm R.A."/>
            <person name="Patyshakuliyeva A."/>
            <person name="Rokas A."/>
            <person name="Ruiz-Duenas F.J."/>
            <person name="Sabat G."/>
            <person name="Salamov A."/>
            <person name="Samejima M."/>
            <person name="Schmutz J."/>
            <person name="Slot J.C."/>
            <person name="St John F."/>
            <person name="Stenlid J."/>
            <person name="Sun H."/>
            <person name="Sun S."/>
            <person name="Syed K."/>
            <person name="Tsang A."/>
            <person name="Wiebenga A."/>
            <person name="Young D."/>
            <person name="Pisabarro A."/>
            <person name="Eastwood D.C."/>
            <person name="Martin F."/>
            <person name="Cullen D."/>
            <person name="Grigoriev I.V."/>
            <person name="Hibbett D.S."/>
        </authorList>
    </citation>
    <scope>NUCLEOTIDE SEQUENCE [LARGE SCALE GENOMIC DNA]</scope>
    <source>
        <strain evidence="1 2">ATCC 11539</strain>
    </source>
</reference>
<keyword evidence="2" id="KW-1185">Reference proteome</keyword>
<dbReference type="RefSeq" id="XP_007869741.1">
    <property type="nucleotide sequence ID" value="XM_007871550.1"/>
</dbReference>
<dbReference type="Proteomes" id="UP000030669">
    <property type="component" value="Unassembled WGS sequence"/>
</dbReference>
<gene>
    <name evidence="1" type="ORF">GLOTRDRAFT_132667</name>
</gene>
<dbReference type="GeneID" id="19302553"/>
<name>S7RC93_GLOTA</name>
<accession>S7RC93</accession>
<evidence type="ECO:0000313" key="2">
    <source>
        <dbReference type="Proteomes" id="UP000030669"/>
    </source>
</evidence>
<dbReference type="HOGENOM" id="CLU_1570807_0_0_1"/>